<name>A0AAG5DQG8_ANOAO</name>
<dbReference type="Proteomes" id="UP000075880">
    <property type="component" value="Unassembled WGS sequence"/>
</dbReference>
<proteinExistence type="predicted"/>
<dbReference type="EnsemblMetazoa" id="ENSAATROPT014722">
    <property type="protein sequence ID" value="ENSAATROPP013411"/>
    <property type="gene ID" value="ENSAATROPG011939"/>
</dbReference>
<dbReference type="AlphaFoldDB" id="A0AAG5DQG8"/>
<evidence type="ECO:0000313" key="1">
    <source>
        <dbReference type="EnsemblMetazoa" id="ENSAATROPP013411"/>
    </source>
</evidence>
<evidence type="ECO:0000313" key="2">
    <source>
        <dbReference type="Proteomes" id="UP000075880"/>
    </source>
</evidence>
<keyword evidence="2" id="KW-1185">Reference proteome</keyword>
<accession>A0AAG5DQG8</accession>
<organism evidence="1 2">
    <name type="scientific">Anopheles atroparvus</name>
    <name type="common">European mosquito</name>
    <dbReference type="NCBI Taxonomy" id="41427"/>
    <lineage>
        <taxon>Eukaryota</taxon>
        <taxon>Metazoa</taxon>
        <taxon>Ecdysozoa</taxon>
        <taxon>Arthropoda</taxon>
        <taxon>Hexapoda</taxon>
        <taxon>Insecta</taxon>
        <taxon>Pterygota</taxon>
        <taxon>Neoptera</taxon>
        <taxon>Endopterygota</taxon>
        <taxon>Diptera</taxon>
        <taxon>Nematocera</taxon>
        <taxon>Culicoidea</taxon>
        <taxon>Culicidae</taxon>
        <taxon>Anophelinae</taxon>
        <taxon>Anopheles</taxon>
    </lineage>
</organism>
<protein>
    <submittedName>
        <fullName evidence="1">Uncharacterized protein</fullName>
    </submittedName>
</protein>
<sequence length="84" mass="9503">MRTHLSFYFMQQSVYSEHKHNVPGLLKFSHSLIYAAWLSPSVFLRGDIKCVPINASSCPDPNMTVAAMLVSRKIGSILFLFLRS</sequence>
<reference evidence="1" key="1">
    <citation type="submission" date="2024-04" db="UniProtKB">
        <authorList>
            <consortium name="EnsemblMetazoa"/>
        </authorList>
    </citation>
    <scope>IDENTIFICATION</scope>
    <source>
        <strain evidence="1">EBRO</strain>
    </source>
</reference>